<dbReference type="RefSeq" id="WP_341695180.1">
    <property type="nucleotide sequence ID" value="NZ_JBBYHR010000001.1"/>
</dbReference>
<gene>
    <name evidence="1" type="ORF">AAEO56_01170</name>
</gene>
<evidence type="ECO:0000313" key="1">
    <source>
        <dbReference type="EMBL" id="MEL1242856.1"/>
    </source>
</evidence>
<name>A0ABU9HRS2_9FLAO</name>
<accession>A0ABU9HRS2</accession>
<dbReference type="EMBL" id="JBBYHR010000001">
    <property type="protein sequence ID" value="MEL1242856.1"/>
    <property type="molecule type" value="Genomic_DNA"/>
</dbReference>
<proteinExistence type="predicted"/>
<keyword evidence="2" id="KW-1185">Reference proteome</keyword>
<organism evidence="1 2">
    <name type="scientific">Flavobacterium arundinis</name>
    <dbReference type="NCBI Taxonomy" id="3139143"/>
    <lineage>
        <taxon>Bacteria</taxon>
        <taxon>Pseudomonadati</taxon>
        <taxon>Bacteroidota</taxon>
        <taxon>Flavobacteriia</taxon>
        <taxon>Flavobacteriales</taxon>
        <taxon>Flavobacteriaceae</taxon>
        <taxon>Flavobacterium</taxon>
    </lineage>
</organism>
<comment type="caution">
    <text evidence="1">The sequence shown here is derived from an EMBL/GenBank/DDBJ whole genome shotgun (WGS) entry which is preliminary data.</text>
</comment>
<evidence type="ECO:0000313" key="2">
    <source>
        <dbReference type="Proteomes" id="UP001464555"/>
    </source>
</evidence>
<protein>
    <submittedName>
        <fullName evidence="1">Uncharacterized protein</fullName>
    </submittedName>
</protein>
<sequence length="206" mass="24167">MHKDQYLKPENAGKDVFTIFKELSENNSPINAIIKLRELFPELTLNEAKEIMVIAQTGYKDLNDYQQSLLNQRNKITELEHGAKQLGLSYEILDTNEGAKIIDAILKKFQPNKTTGHLAIDSQRSIKFSTEENEFSFTKDFEEEPVYLFFEQDEIHKGWIFVLHNGRELCNLLEHCFGMEYFISNKQYQYLISVNWYTIEICHSRS</sequence>
<dbReference type="Proteomes" id="UP001464555">
    <property type="component" value="Unassembled WGS sequence"/>
</dbReference>
<reference evidence="1 2" key="1">
    <citation type="submission" date="2024-04" db="EMBL/GenBank/DDBJ databases">
        <title>Flavobacterium sp. DGU11 16S ribosomal RNA gene Genome sequencing and assembly.</title>
        <authorList>
            <person name="Park S."/>
        </authorList>
    </citation>
    <scope>NUCLEOTIDE SEQUENCE [LARGE SCALE GENOMIC DNA]</scope>
    <source>
        <strain evidence="1 2">DGU11</strain>
    </source>
</reference>